<accession>A0A1C3CVC8</accession>
<dbReference type="EMBL" id="MBDL01000010">
    <property type="protein sequence ID" value="ODA12646.1"/>
    <property type="molecule type" value="Genomic_DNA"/>
</dbReference>
<protein>
    <submittedName>
        <fullName evidence="1">Uncharacterized protein</fullName>
    </submittedName>
</protein>
<organism evidence="1 2">
    <name type="scientific">Acinetobacter celticus</name>
    <dbReference type="NCBI Taxonomy" id="1891224"/>
    <lineage>
        <taxon>Bacteria</taxon>
        <taxon>Pseudomonadati</taxon>
        <taxon>Pseudomonadota</taxon>
        <taxon>Gammaproteobacteria</taxon>
        <taxon>Moraxellales</taxon>
        <taxon>Moraxellaceae</taxon>
        <taxon>Acinetobacter</taxon>
    </lineage>
</organism>
<keyword evidence="2" id="KW-1185">Reference proteome</keyword>
<dbReference type="STRING" id="1891224.BBP83_08770"/>
<reference evidence="1 2" key="1">
    <citation type="submission" date="2016-07" db="EMBL/GenBank/DDBJ databases">
        <title>Acinetobacter sp. ANC 4603.</title>
        <authorList>
            <person name="Radolfova-Krizova L."/>
            <person name="Nemec A."/>
        </authorList>
    </citation>
    <scope>NUCLEOTIDE SEQUENCE [LARGE SCALE GENOMIC DNA]</scope>
    <source>
        <strain evidence="1 2">ANC 4603</strain>
    </source>
</reference>
<dbReference type="RefSeq" id="WP_068887993.1">
    <property type="nucleotide sequence ID" value="NZ_CBCRUU010000012.1"/>
</dbReference>
<comment type="caution">
    <text evidence="1">The sequence shown here is derived from an EMBL/GenBank/DDBJ whole genome shotgun (WGS) entry which is preliminary data.</text>
</comment>
<dbReference type="AlphaFoldDB" id="A0A1C3CVC8"/>
<name>A0A1C3CVC8_9GAMM</name>
<sequence>MSELTFDQSGDFVAVDLARVWLKDHGYSCGSMCMDMPIGILKGDWRIAKWKNLTAKERTQLDGQLVSKDFRNGPVTIQLKDPATEAEINAGLRLEQVKSHD</sequence>
<dbReference type="Proteomes" id="UP000186553">
    <property type="component" value="Unassembled WGS sequence"/>
</dbReference>
<proteinExistence type="predicted"/>
<evidence type="ECO:0000313" key="1">
    <source>
        <dbReference type="EMBL" id="ODA12646.1"/>
    </source>
</evidence>
<gene>
    <name evidence="1" type="ORF">BBP83_08770</name>
</gene>
<evidence type="ECO:0000313" key="2">
    <source>
        <dbReference type="Proteomes" id="UP000186553"/>
    </source>
</evidence>